<gene>
    <name evidence="1" type="ORF">F0P96_00465</name>
</gene>
<proteinExistence type="predicted"/>
<dbReference type="Proteomes" id="UP000326380">
    <property type="component" value="Unassembled WGS sequence"/>
</dbReference>
<organism evidence="1 2">
    <name type="scientific">Hymenobacter busanensis</name>
    <dbReference type="NCBI Taxonomy" id="2607656"/>
    <lineage>
        <taxon>Bacteria</taxon>
        <taxon>Pseudomonadati</taxon>
        <taxon>Bacteroidota</taxon>
        <taxon>Cytophagia</taxon>
        <taxon>Cytophagales</taxon>
        <taxon>Hymenobacteraceae</taxon>
        <taxon>Hymenobacter</taxon>
    </lineage>
</organism>
<evidence type="ECO:0000313" key="2">
    <source>
        <dbReference type="Proteomes" id="UP000326380"/>
    </source>
</evidence>
<sequence length="310" mass="34900">MIENLSLQDMNKYYLLTIMYLIVLAHVSQAQGVINGVVLDKSGKTSVPGATILIKGTAIGCSSNNEGVFQLLIPSDTATLVVTSVGYERRELRTKAGDTLIVSLKTECIVDFFYTRYIGVNYYGGALNSPIGGTVSIFYPHLLRYMNFMPAFRIEGGLQKGVNRNRQTVIKFDADEIFAVCDYNIALNFVYNNIELKKQNWGFISNKAYARIYGFPLQRTYLVLGGGHARFVDKESKRSEYGICVGLKKNIGTFSKYLFSFNASSIRWESCWQIQAGIEREFKKAVTSIEFNKVSNYSEVNLKVGYLFSY</sequence>
<dbReference type="EMBL" id="VTWU01000001">
    <property type="protein sequence ID" value="KAA9339141.1"/>
    <property type="molecule type" value="Genomic_DNA"/>
</dbReference>
<dbReference type="Gene3D" id="2.60.40.1120">
    <property type="entry name" value="Carboxypeptidase-like, regulatory domain"/>
    <property type="match status" value="1"/>
</dbReference>
<dbReference type="AlphaFoldDB" id="A0A7L4ZVP5"/>
<protein>
    <submittedName>
        <fullName evidence="1">Carboxypeptidase-like regulatory domain-containing protein</fullName>
    </submittedName>
</protein>
<keyword evidence="1" id="KW-0378">Hydrolase</keyword>
<accession>A0A7L4ZVP5</accession>
<dbReference type="InterPro" id="IPR008969">
    <property type="entry name" value="CarboxyPept-like_regulatory"/>
</dbReference>
<dbReference type="GO" id="GO:0004180">
    <property type="term" value="F:carboxypeptidase activity"/>
    <property type="evidence" value="ECO:0007669"/>
    <property type="project" value="UniProtKB-KW"/>
</dbReference>
<dbReference type="Pfam" id="PF13715">
    <property type="entry name" value="CarbopepD_reg_2"/>
    <property type="match status" value="1"/>
</dbReference>
<keyword evidence="1" id="KW-0121">Carboxypeptidase</keyword>
<keyword evidence="2" id="KW-1185">Reference proteome</keyword>
<evidence type="ECO:0000313" key="1">
    <source>
        <dbReference type="EMBL" id="KAA9339141.1"/>
    </source>
</evidence>
<comment type="caution">
    <text evidence="1">The sequence shown here is derived from an EMBL/GenBank/DDBJ whole genome shotgun (WGS) entry which is preliminary data.</text>
</comment>
<dbReference type="RefSeq" id="WP_151076789.1">
    <property type="nucleotide sequence ID" value="NZ_CP047647.1"/>
</dbReference>
<keyword evidence="1" id="KW-0645">Protease</keyword>
<name>A0A7L4ZVP5_9BACT</name>
<reference evidence="1 2" key="1">
    <citation type="submission" date="2019-09" db="EMBL/GenBank/DDBJ databases">
        <title>Genome sequence of Hymenobacter sp. M3.</title>
        <authorList>
            <person name="Srinivasan S."/>
        </authorList>
    </citation>
    <scope>NUCLEOTIDE SEQUENCE [LARGE SCALE GENOMIC DNA]</scope>
    <source>
        <strain evidence="1 2">M3</strain>
    </source>
</reference>
<dbReference type="SUPFAM" id="SSF49464">
    <property type="entry name" value="Carboxypeptidase regulatory domain-like"/>
    <property type="match status" value="1"/>
</dbReference>